<evidence type="ECO:0000313" key="3">
    <source>
        <dbReference type="Proteomes" id="UP001595976"/>
    </source>
</evidence>
<dbReference type="Pfam" id="PF05284">
    <property type="entry name" value="DUF736"/>
    <property type="match status" value="1"/>
</dbReference>
<accession>A0ABW0EZN8</accession>
<feature type="region of interest" description="Disordered" evidence="1">
    <location>
        <begin position="1"/>
        <end position="36"/>
    </location>
</feature>
<protein>
    <submittedName>
        <fullName evidence="2">DUF736 domain-containing protein</fullName>
    </submittedName>
</protein>
<proteinExistence type="predicted"/>
<dbReference type="InterPro" id="IPR007948">
    <property type="entry name" value="DUF736"/>
</dbReference>
<evidence type="ECO:0000256" key="1">
    <source>
        <dbReference type="SAM" id="MobiDB-lite"/>
    </source>
</evidence>
<name>A0ABW0EZN8_9HYPH</name>
<sequence>MKAATAASSGARRRADAAPGLRIPPTIQPTNQKETAMPNHLFEPTANGYAGRVRLFGIDEAIVLVGIDPSDAENAPAYRIHLDDEDGAEIGAAWKRVGERAGDYIALEIDSPLFLTVFRPALFQADDDGRTFRLAWKRPRQREDRS</sequence>
<gene>
    <name evidence="2" type="ORF">ACFPK2_01785</name>
</gene>
<dbReference type="RefSeq" id="WP_260347817.1">
    <property type="nucleotide sequence ID" value="NZ_JAOAOS010000001.1"/>
</dbReference>
<organism evidence="2 3">
    <name type="scientific">Bosea minatitlanensis</name>
    <dbReference type="NCBI Taxonomy" id="128782"/>
    <lineage>
        <taxon>Bacteria</taxon>
        <taxon>Pseudomonadati</taxon>
        <taxon>Pseudomonadota</taxon>
        <taxon>Alphaproteobacteria</taxon>
        <taxon>Hyphomicrobiales</taxon>
        <taxon>Boseaceae</taxon>
        <taxon>Bosea</taxon>
    </lineage>
</organism>
<reference evidence="3" key="1">
    <citation type="journal article" date="2019" name="Int. J. Syst. Evol. Microbiol.">
        <title>The Global Catalogue of Microorganisms (GCM) 10K type strain sequencing project: providing services to taxonomists for standard genome sequencing and annotation.</title>
        <authorList>
            <consortium name="The Broad Institute Genomics Platform"/>
            <consortium name="The Broad Institute Genome Sequencing Center for Infectious Disease"/>
            <person name="Wu L."/>
            <person name="Ma J."/>
        </authorList>
    </citation>
    <scope>NUCLEOTIDE SEQUENCE [LARGE SCALE GENOMIC DNA]</scope>
    <source>
        <strain evidence="3">CGMCC 1.15643</strain>
    </source>
</reference>
<dbReference type="Proteomes" id="UP001595976">
    <property type="component" value="Unassembled WGS sequence"/>
</dbReference>
<comment type="caution">
    <text evidence="2">The sequence shown here is derived from an EMBL/GenBank/DDBJ whole genome shotgun (WGS) entry which is preliminary data.</text>
</comment>
<keyword evidence="3" id="KW-1185">Reference proteome</keyword>
<dbReference type="EMBL" id="JBHSLI010000001">
    <property type="protein sequence ID" value="MFC5291715.1"/>
    <property type="molecule type" value="Genomic_DNA"/>
</dbReference>
<feature type="compositionally biased region" description="Low complexity" evidence="1">
    <location>
        <begin position="1"/>
        <end position="10"/>
    </location>
</feature>
<evidence type="ECO:0000313" key="2">
    <source>
        <dbReference type="EMBL" id="MFC5291715.1"/>
    </source>
</evidence>